<dbReference type="InterPro" id="IPR050172">
    <property type="entry name" value="SsuD_RutA_monooxygenase"/>
</dbReference>
<keyword evidence="10" id="KW-1185">Reference proteome</keyword>
<dbReference type="InterPro" id="IPR037401">
    <property type="entry name" value="SnoaL-like"/>
</dbReference>
<evidence type="ECO:0000256" key="2">
    <source>
        <dbReference type="ARBA" id="ARBA00022643"/>
    </source>
</evidence>
<feature type="compositionally biased region" description="Low complexity" evidence="6">
    <location>
        <begin position="270"/>
        <end position="279"/>
    </location>
</feature>
<feature type="region of interest" description="Disordered" evidence="6">
    <location>
        <begin position="234"/>
        <end position="286"/>
    </location>
</feature>
<keyword evidence="1" id="KW-0285">Flavoprotein</keyword>
<dbReference type="InterPro" id="IPR036661">
    <property type="entry name" value="Luciferase-like_sf"/>
</dbReference>
<dbReference type="InterPro" id="IPR032710">
    <property type="entry name" value="NTF2-like_dom_sf"/>
</dbReference>
<dbReference type="PANTHER" id="PTHR42847:SF4">
    <property type="entry name" value="ALKANESULFONATE MONOOXYGENASE-RELATED"/>
    <property type="match status" value="1"/>
</dbReference>
<accession>A0ABW6V3P5</accession>
<name>A0ABW6V3P5_MICFU</name>
<feature type="domain" description="SnoaL-like" evidence="8">
    <location>
        <begin position="312"/>
        <end position="437"/>
    </location>
</feature>
<dbReference type="InterPro" id="IPR019921">
    <property type="entry name" value="Lucif-like_OxRdtase_Rv2161c"/>
</dbReference>
<evidence type="ECO:0000256" key="6">
    <source>
        <dbReference type="SAM" id="MobiDB-lite"/>
    </source>
</evidence>
<feature type="compositionally biased region" description="Basic residues" evidence="6">
    <location>
        <begin position="251"/>
        <end position="269"/>
    </location>
</feature>
<evidence type="ECO:0000259" key="7">
    <source>
        <dbReference type="Pfam" id="PF00296"/>
    </source>
</evidence>
<dbReference type="GO" id="GO:0016491">
    <property type="term" value="F:oxidoreductase activity"/>
    <property type="evidence" value="ECO:0007669"/>
    <property type="project" value="UniProtKB-KW"/>
</dbReference>
<evidence type="ECO:0000256" key="1">
    <source>
        <dbReference type="ARBA" id="ARBA00022630"/>
    </source>
</evidence>
<evidence type="ECO:0000256" key="5">
    <source>
        <dbReference type="SAM" id="Coils"/>
    </source>
</evidence>
<dbReference type="EMBL" id="JBIAXI010000004">
    <property type="protein sequence ID" value="MFF4772672.1"/>
    <property type="molecule type" value="Genomic_DNA"/>
</dbReference>
<dbReference type="SUPFAM" id="SSF51679">
    <property type="entry name" value="Bacterial luciferase-like"/>
    <property type="match status" value="1"/>
</dbReference>
<comment type="caution">
    <text evidence="9">The sequence shown here is derived from an EMBL/GenBank/DDBJ whole genome shotgun (WGS) entry which is preliminary data.</text>
</comment>
<gene>
    <name evidence="9" type="ORF">ACFY05_07415</name>
</gene>
<dbReference type="Pfam" id="PF13577">
    <property type="entry name" value="SnoaL_4"/>
    <property type="match status" value="1"/>
</dbReference>
<keyword evidence="2" id="KW-0288">FMN</keyword>
<proteinExistence type="predicted"/>
<feature type="domain" description="Luciferase-like" evidence="7">
    <location>
        <begin position="1"/>
        <end position="212"/>
    </location>
</feature>
<organism evidence="9 10">
    <name type="scientific">Microtetraspora fusca</name>
    <dbReference type="NCBI Taxonomy" id="1997"/>
    <lineage>
        <taxon>Bacteria</taxon>
        <taxon>Bacillati</taxon>
        <taxon>Actinomycetota</taxon>
        <taxon>Actinomycetes</taxon>
        <taxon>Streptosporangiales</taxon>
        <taxon>Streptosporangiaceae</taxon>
        <taxon>Microtetraspora</taxon>
    </lineage>
</organism>
<dbReference type="NCBIfam" id="TIGR03619">
    <property type="entry name" value="F420_Rv2161c"/>
    <property type="match status" value="1"/>
</dbReference>
<protein>
    <submittedName>
        <fullName evidence="9">TIGR03619 family F420-dependent LLM class oxidoreductase</fullName>
        <ecNumber evidence="9">1.-.-.-</ecNumber>
    </submittedName>
</protein>
<dbReference type="Pfam" id="PF00296">
    <property type="entry name" value="Bac_luciferase"/>
    <property type="match status" value="1"/>
</dbReference>
<sequence length="468" mass="50813">MRIGIVTPVVVQLPGVRSEWERSAGIEDIGVIAETADRLGYHHLTCSEHVAVPAAVAEERGAVYWDPLATLGYLAARTRRIRLATQVLVLGYHHPLAIAKRYGTLDRISGGRLTLGLGVGSLREEFELLGAPFEGRGPRADEAIAALRAALSRREPEFHGDFYDFSGFVVEPHARQERVPIWIGGRTARSLRRAAAYGDGWVPFGLSLDRLAGMLGEADLPDGFEVVLSVGPLDPAGSPGATGGRAGAGTRRGRHGRRRHHRGGVRRGLPRAAPRAARPGGRDGHRLRTARRERRMTDIEQRLARLERRLSAVEDELAITRLILSYGPLVDSGSADAVAALWERDGVYDVDELLMNGQDEIRAMVLSDMHQGWISGGCAHVVGPPHVTVTGDEAVAAGYTMMVVRDAGSGAFRLRRTTANHWRLRRGPDGWRVVTRTNRVLDGRAESPELLARKFTGDSGDEGAAPSA</sequence>
<evidence type="ECO:0000256" key="4">
    <source>
        <dbReference type="ARBA" id="ARBA00023033"/>
    </source>
</evidence>
<dbReference type="EC" id="1.-.-.-" evidence="9"/>
<keyword evidence="3 9" id="KW-0560">Oxidoreductase</keyword>
<evidence type="ECO:0000313" key="9">
    <source>
        <dbReference type="EMBL" id="MFF4772672.1"/>
    </source>
</evidence>
<dbReference type="Proteomes" id="UP001602119">
    <property type="component" value="Unassembled WGS sequence"/>
</dbReference>
<reference evidence="9 10" key="1">
    <citation type="submission" date="2024-10" db="EMBL/GenBank/DDBJ databases">
        <title>The Natural Products Discovery Center: Release of the First 8490 Sequenced Strains for Exploring Actinobacteria Biosynthetic Diversity.</title>
        <authorList>
            <person name="Kalkreuter E."/>
            <person name="Kautsar S.A."/>
            <person name="Yang D."/>
            <person name="Bader C.D."/>
            <person name="Teijaro C.N."/>
            <person name="Fluegel L."/>
            <person name="Davis C.M."/>
            <person name="Simpson J.R."/>
            <person name="Lauterbach L."/>
            <person name="Steele A.D."/>
            <person name="Gui C."/>
            <person name="Meng S."/>
            <person name="Li G."/>
            <person name="Viehrig K."/>
            <person name="Ye F."/>
            <person name="Su P."/>
            <person name="Kiefer A.F."/>
            <person name="Nichols A."/>
            <person name="Cepeda A.J."/>
            <person name="Yan W."/>
            <person name="Fan B."/>
            <person name="Jiang Y."/>
            <person name="Adhikari A."/>
            <person name="Zheng C.-J."/>
            <person name="Schuster L."/>
            <person name="Cowan T.M."/>
            <person name="Smanski M.J."/>
            <person name="Chevrette M.G."/>
            <person name="De Carvalho L.P.S."/>
            <person name="Shen B."/>
        </authorList>
    </citation>
    <scope>NUCLEOTIDE SEQUENCE [LARGE SCALE GENOMIC DNA]</scope>
    <source>
        <strain evidence="9 10">NPDC001281</strain>
    </source>
</reference>
<dbReference type="InterPro" id="IPR011251">
    <property type="entry name" value="Luciferase-like_dom"/>
</dbReference>
<dbReference type="PANTHER" id="PTHR42847">
    <property type="entry name" value="ALKANESULFONATE MONOOXYGENASE"/>
    <property type="match status" value="1"/>
</dbReference>
<feature type="coiled-coil region" evidence="5">
    <location>
        <begin position="289"/>
        <end position="323"/>
    </location>
</feature>
<dbReference type="SUPFAM" id="SSF54427">
    <property type="entry name" value="NTF2-like"/>
    <property type="match status" value="1"/>
</dbReference>
<keyword evidence="5" id="KW-0175">Coiled coil</keyword>
<evidence type="ECO:0000259" key="8">
    <source>
        <dbReference type="Pfam" id="PF13577"/>
    </source>
</evidence>
<evidence type="ECO:0000256" key="3">
    <source>
        <dbReference type="ARBA" id="ARBA00023002"/>
    </source>
</evidence>
<keyword evidence="4" id="KW-0503">Monooxygenase</keyword>
<dbReference type="RefSeq" id="WP_387341112.1">
    <property type="nucleotide sequence ID" value="NZ_JBIAXI010000004.1"/>
</dbReference>
<dbReference type="Gene3D" id="3.10.450.50">
    <property type="match status" value="1"/>
</dbReference>
<dbReference type="Gene3D" id="3.20.20.30">
    <property type="entry name" value="Luciferase-like domain"/>
    <property type="match status" value="1"/>
</dbReference>
<evidence type="ECO:0000313" key="10">
    <source>
        <dbReference type="Proteomes" id="UP001602119"/>
    </source>
</evidence>